<dbReference type="AlphaFoldDB" id="B6FZW7"/>
<dbReference type="Proteomes" id="UP000003178">
    <property type="component" value="Unassembled WGS sequence"/>
</dbReference>
<sequence>MEGRKMKIIAEEVKGKNEINLQIQADGTPAEILGEYTRIVCFLMKDGFESIIREFKKDSEEVRRGLLNGAMFLINERAERNLNERKISKKEMRELKRNAAVAKALSFIGVEM</sequence>
<dbReference type="STRING" id="500633.CLOHIR_01421"/>
<comment type="caution">
    <text evidence="2">The sequence shown here is derived from an EMBL/GenBank/DDBJ whole genome shotgun (WGS) entry which is preliminary data.</text>
</comment>
<organism evidence="2 3">
    <name type="scientific">Peptacetobacter hiranonis (strain DSM 13275 / JCM 10541 / KCTC 15199 / TO-931)</name>
    <name type="common">Clostridium hiranonis</name>
    <dbReference type="NCBI Taxonomy" id="500633"/>
    <lineage>
        <taxon>Bacteria</taxon>
        <taxon>Bacillati</taxon>
        <taxon>Bacillota</taxon>
        <taxon>Clostridia</taxon>
        <taxon>Peptostreptococcales</taxon>
        <taxon>Peptostreptococcaceae</taxon>
        <taxon>Peptacetobacter</taxon>
    </lineage>
</organism>
<reference evidence="2 3" key="1">
    <citation type="submission" date="2008-09" db="EMBL/GenBank/DDBJ databases">
        <authorList>
            <person name="Fulton L."/>
            <person name="Clifton S."/>
            <person name="Fulton B."/>
            <person name="Xu J."/>
            <person name="Minx P."/>
            <person name="Pepin K.H."/>
            <person name="Johnson M."/>
            <person name="Thiruvilangam P."/>
            <person name="Bhonagiri V."/>
            <person name="Nash W.E."/>
            <person name="Mardis E.R."/>
            <person name="Wilson R.K."/>
        </authorList>
    </citation>
    <scope>NUCLEOTIDE SEQUENCE [LARGE SCALE GENOMIC DNA]</scope>
    <source>
        <strain evidence="2 3">DSM 13275</strain>
    </source>
</reference>
<keyword evidence="1" id="KW-0175">Coiled coil</keyword>
<dbReference type="EMBL" id="ABWP01000059">
    <property type="protein sequence ID" value="EEA84940.1"/>
    <property type="molecule type" value="Genomic_DNA"/>
</dbReference>
<evidence type="ECO:0000256" key="1">
    <source>
        <dbReference type="SAM" id="Coils"/>
    </source>
</evidence>
<reference evidence="2 3" key="2">
    <citation type="submission" date="2008-10" db="EMBL/GenBank/DDBJ databases">
        <title>Draft genome sequence of Clostridium hiranonis (DSM 13275).</title>
        <authorList>
            <person name="Sudarsanam P."/>
            <person name="Ley R."/>
            <person name="Guruge J."/>
            <person name="Turnbaugh P.J."/>
            <person name="Mahowald M."/>
            <person name="Liep D."/>
            <person name="Gordon J."/>
        </authorList>
    </citation>
    <scope>NUCLEOTIDE SEQUENCE [LARGE SCALE GENOMIC DNA]</scope>
    <source>
        <strain evidence="2 3">DSM 13275</strain>
    </source>
</reference>
<evidence type="ECO:0000313" key="3">
    <source>
        <dbReference type="Proteomes" id="UP000003178"/>
    </source>
</evidence>
<dbReference type="HOGENOM" id="CLU_2141532_0_0_9"/>
<proteinExistence type="predicted"/>
<feature type="coiled-coil region" evidence="1">
    <location>
        <begin position="75"/>
        <end position="105"/>
    </location>
</feature>
<protein>
    <submittedName>
        <fullName evidence="2">Uncharacterized protein</fullName>
    </submittedName>
</protein>
<gene>
    <name evidence="2" type="ORF">CLOHIR_01421</name>
</gene>
<keyword evidence="3" id="KW-1185">Reference proteome</keyword>
<name>B6FZW7_PEPHT</name>
<accession>B6FZW7</accession>
<evidence type="ECO:0000313" key="2">
    <source>
        <dbReference type="EMBL" id="EEA84940.1"/>
    </source>
</evidence>